<dbReference type="InterPro" id="IPR036388">
    <property type="entry name" value="WH-like_DNA-bd_sf"/>
</dbReference>
<evidence type="ECO:0000259" key="3">
    <source>
        <dbReference type="Pfam" id="PF13518"/>
    </source>
</evidence>
<feature type="domain" description="Insertion element IS150 protein InsJ-like helix-turn-helix" evidence="3">
    <location>
        <begin position="43"/>
        <end position="96"/>
    </location>
</feature>
<evidence type="ECO:0000313" key="4">
    <source>
        <dbReference type="EMBL" id="SFQ79494.1"/>
    </source>
</evidence>
<name>A0A1I6BF08_9BACI</name>
<accession>A0A1I6BF08</accession>
<dbReference type="STRING" id="126156.SAMN05421670_0438"/>
<protein>
    <submittedName>
        <fullName evidence="4">Transposase and inactivated derivatives</fullName>
    </submittedName>
</protein>
<dbReference type="AlphaFoldDB" id="A0A1I6BF08"/>
<dbReference type="SUPFAM" id="SSF46689">
    <property type="entry name" value="Homeodomain-like"/>
    <property type="match status" value="1"/>
</dbReference>
<comment type="similarity">
    <text evidence="1">Belongs to the IS150/IS1296 orfA family.</text>
</comment>
<feature type="non-terminal residue" evidence="4">
    <location>
        <position position="1"/>
    </location>
</feature>
<dbReference type="Pfam" id="PF13518">
    <property type="entry name" value="HTH_28"/>
    <property type="match status" value="1"/>
</dbReference>
<reference evidence="5" key="1">
    <citation type="submission" date="2016-10" db="EMBL/GenBank/DDBJ databases">
        <authorList>
            <person name="Varghese N."/>
            <person name="Submissions S."/>
        </authorList>
    </citation>
    <scope>NUCLEOTIDE SEQUENCE [LARGE SCALE GENOMIC DNA]</scope>
    <source>
        <strain evidence="5">DSM 11706</strain>
    </source>
</reference>
<evidence type="ECO:0000313" key="5">
    <source>
        <dbReference type="Proteomes" id="UP000198734"/>
    </source>
</evidence>
<dbReference type="Gene3D" id="1.10.10.10">
    <property type="entry name" value="Winged helix-like DNA-binding domain superfamily/Winged helix DNA-binding domain"/>
    <property type="match status" value="1"/>
</dbReference>
<feature type="region of interest" description="Disordered" evidence="2">
    <location>
        <begin position="87"/>
        <end position="112"/>
    </location>
</feature>
<dbReference type="PANTHER" id="PTHR33795">
    <property type="entry name" value="INSERTION ELEMENT IS150 PROTEIN INSJ"/>
    <property type="match status" value="1"/>
</dbReference>
<dbReference type="InterPro" id="IPR055247">
    <property type="entry name" value="InsJ-like_HTH"/>
</dbReference>
<gene>
    <name evidence="4" type="ORF">SAMN05421670_0438</name>
</gene>
<dbReference type="EMBL" id="FOXU01000018">
    <property type="protein sequence ID" value="SFQ79494.1"/>
    <property type="molecule type" value="Genomic_DNA"/>
</dbReference>
<sequence>ESYQTIAESIGVAKSQVITWVKLFEVQGEKGFKKCYTSYSSEFKLDVLNFMNETGTSFLETASTFNISSPSIIYRWDQLLKTKGLDALEPKKKERPSMKKETKKVEPEKSIPAEDSMEALQAKIKHLEMENAYLKKLNALVQMQEKLQTKSKRK</sequence>
<dbReference type="PANTHER" id="PTHR33795:SF1">
    <property type="entry name" value="INSERTION ELEMENT IS150 PROTEIN INSJ"/>
    <property type="match status" value="1"/>
</dbReference>
<evidence type="ECO:0000256" key="1">
    <source>
        <dbReference type="ARBA" id="ARBA00038232"/>
    </source>
</evidence>
<organism evidence="4 5">
    <name type="scientific">Psychrobacillus psychrotolerans</name>
    <dbReference type="NCBI Taxonomy" id="126156"/>
    <lineage>
        <taxon>Bacteria</taxon>
        <taxon>Bacillati</taxon>
        <taxon>Bacillota</taxon>
        <taxon>Bacilli</taxon>
        <taxon>Bacillales</taxon>
        <taxon>Bacillaceae</taxon>
        <taxon>Psychrobacillus</taxon>
    </lineage>
</organism>
<evidence type="ECO:0000256" key="2">
    <source>
        <dbReference type="SAM" id="MobiDB-lite"/>
    </source>
</evidence>
<keyword evidence="5" id="KW-1185">Reference proteome</keyword>
<dbReference type="Proteomes" id="UP000198734">
    <property type="component" value="Unassembled WGS sequence"/>
</dbReference>
<dbReference type="InterPro" id="IPR009057">
    <property type="entry name" value="Homeodomain-like_sf"/>
</dbReference>
<dbReference type="InterPro" id="IPR052057">
    <property type="entry name" value="IS150/IS1296_orfA-like"/>
</dbReference>
<proteinExistence type="inferred from homology"/>